<gene>
    <name evidence="2" type="ORF">IAB74_00580</name>
</gene>
<dbReference type="PROSITE" id="PS51301">
    <property type="entry name" value="KILA_N"/>
    <property type="match status" value="1"/>
</dbReference>
<evidence type="ECO:0000313" key="2">
    <source>
        <dbReference type="EMBL" id="HIQ66993.1"/>
    </source>
</evidence>
<dbReference type="SMART" id="SM01252">
    <property type="entry name" value="KilA-N"/>
    <property type="match status" value="1"/>
</dbReference>
<reference evidence="2" key="1">
    <citation type="submission" date="2020-10" db="EMBL/GenBank/DDBJ databases">
        <authorList>
            <person name="Gilroy R."/>
        </authorList>
    </citation>
    <scope>NUCLEOTIDE SEQUENCE</scope>
    <source>
        <strain evidence="2">13361</strain>
    </source>
</reference>
<comment type="caution">
    <text evidence="2">The sequence shown here is derived from an EMBL/GenBank/DDBJ whole genome shotgun (WGS) entry which is preliminary data.</text>
</comment>
<evidence type="ECO:0000259" key="1">
    <source>
        <dbReference type="PROSITE" id="PS51301"/>
    </source>
</evidence>
<sequence length="280" mass="32034">MEKLVVRGTEISVQWNSSRDDFISLTDIAKLKDSDNPRYIIQNWLRNRNTIEFLGVWESLYNPEFNRVEFDAFRSQAGLNSFVMTPQKWVEATGAIGIVSKAGRYGGTYAHKEIAFEFASWISVEFKLYLVKEFERLKTEEMKQLGWDIKRNLAKINYRIHTDAIKENLIPPELSPKQVSIVYASEADVLNMALFGMTAKQWRDSHPDLKGNIRDYANVSQLVCLSNLENLNAVFISEGMSQAERLAKLNAIAISQMEILTQDHRIEALEAHSAELSPLE</sequence>
<dbReference type="InterPro" id="IPR018004">
    <property type="entry name" value="KilA/APSES_HTH"/>
</dbReference>
<name>A0A9D1CLG7_9FIRM</name>
<feature type="domain" description="KilA-N" evidence="1">
    <location>
        <begin position="1"/>
        <end position="137"/>
    </location>
</feature>
<dbReference type="AlphaFoldDB" id="A0A9D1CLG7"/>
<dbReference type="InterPro" id="IPR017880">
    <property type="entry name" value="KilA_N"/>
</dbReference>
<accession>A0A9D1CLG7</accession>
<dbReference type="EMBL" id="DVFK01000009">
    <property type="protein sequence ID" value="HIQ66993.1"/>
    <property type="molecule type" value="Genomic_DNA"/>
</dbReference>
<dbReference type="Proteomes" id="UP000886796">
    <property type="component" value="Unassembled WGS sequence"/>
</dbReference>
<organism evidence="2 3">
    <name type="scientific">Candidatus Faecousia excrementigallinarum</name>
    <dbReference type="NCBI Taxonomy" id="2840806"/>
    <lineage>
        <taxon>Bacteria</taxon>
        <taxon>Bacillati</taxon>
        <taxon>Bacillota</taxon>
        <taxon>Clostridia</taxon>
        <taxon>Eubacteriales</taxon>
        <taxon>Oscillospiraceae</taxon>
        <taxon>Faecousia</taxon>
    </lineage>
</organism>
<proteinExistence type="predicted"/>
<evidence type="ECO:0000313" key="3">
    <source>
        <dbReference type="Proteomes" id="UP000886796"/>
    </source>
</evidence>
<reference evidence="2" key="2">
    <citation type="journal article" date="2021" name="PeerJ">
        <title>Extensive microbial diversity within the chicken gut microbiome revealed by metagenomics and culture.</title>
        <authorList>
            <person name="Gilroy R."/>
            <person name="Ravi A."/>
            <person name="Getino M."/>
            <person name="Pursley I."/>
            <person name="Horton D.L."/>
            <person name="Alikhan N.F."/>
            <person name="Baker D."/>
            <person name="Gharbi K."/>
            <person name="Hall N."/>
            <person name="Watson M."/>
            <person name="Adriaenssens E.M."/>
            <person name="Foster-Nyarko E."/>
            <person name="Jarju S."/>
            <person name="Secka A."/>
            <person name="Antonio M."/>
            <person name="Oren A."/>
            <person name="Chaudhuri R.R."/>
            <person name="La Ragione R."/>
            <person name="Hildebrand F."/>
            <person name="Pallen M.J."/>
        </authorList>
    </citation>
    <scope>NUCLEOTIDE SEQUENCE</scope>
    <source>
        <strain evidence="2">13361</strain>
    </source>
</reference>
<protein>
    <submittedName>
        <fullName evidence="2">KilA-N domain-containing protein</fullName>
    </submittedName>
</protein>
<dbReference type="Pfam" id="PF04383">
    <property type="entry name" value="KilA-N"/>
    <property type="match status" value="1"/>
</dbReference>